<keyword evidence="2" id="KW-0167">Capsid protein</keyword>
<evidence type="ECO:0000256" key="1">
    <source>
        <dbReference type="SAM" id="MobiDB-lite"/>
    </source>
</evidence>
<dbReference type="Proteomes" id="UP001084197">
    <property type="component" value="Unassembled WGS sequence"/>
</dbReference>
<dbReference type="Pfam" id="PF09671">
    <property type="entry name" value="Spore_GerQ"/>
    <property type="match status" value="1"/>
</dbReference>
<dbReference type="RefSeq" id="WP_268779313.1">
    <property type="nucleotide sequence ID" value="NZ_JAPRAT010000006.1"/>
</dbReference>
<dbReference type="EMBL" id="JAPRAT010000006">
    <property type="protein sequence ID" value="MCZ0702540.1"/>
    <property type="molecule type" value="Genomic_DNA"/>
</dbReference>
<reference evidence="2" key="1">
    <citation type="submission" date="2022-11" db="EMBL/GenBank/DDBJ databases">
        <title>WGS of Natronobacillus azotifigens 24KS-1, an anaerobic diazotrophic haloalkaliphile from soda-rich habitats.</title>
        <authorList>
            <person name="Sorokin D.Y."/>
            <person name="Merkel A.Y."/>
        </authorList>
    </citation>
    <scope>NUCLEOTIDE SEQUENCE</scope>
    <source>
        <strain evidence="2">24KS-1</strain>
    </source>
</reference>
<feature type="region of interest" description="Disordered" evidence="1">
    <location>
        <begin position="57"/>
        <end position="81"/>
    </location>
</feature>
<evidence type="ECO:0000313" key="3">
    <source>
        <dbReference type="Proteomes" id="UP001084197"/>
    </source>
</evidence>
<evidence type="ECO:0000313" key="2">
    <source>
        <dbReference type="EMBL" id="MCZ0702540.1"/>
    </source>
</evidence>
<name>A0A9J6RB43_9BACI</name>
<gene>
    <name evidence="2" type="primary">gerQ</name>
    <name evidence="2" type="ORF">OWO01_04865</name>
</gene>
<comment type="caution">
    <text evidence="2">The sequence shown here is derived from an EMBL/GenBank/DDBJ whole genome shotgun (WGS) entry which is preliminary data.</text>
</comment>
<dbReference type="NCBIfam" id="TIGR02728">
    <property type="entry name" value="spore_gerQ"/>
    <property type="match status" value="1"/>
</dbReference>
<dbReference type="InterPro" id="IPR014099">
    <property type="entry name" value="Spore_coat_GerQ"/>
</dbReference>
<organism evidence="2 3">
    <name type="scientific">Natronobacillus azotifigens</name>
    <dbReference type="NCBI Taxonomy" id="472978"/>
    <lineage>
        <taxon>Bacteria</taxon>
        <taxon>Bacillati</taxon>
        <taxon>Bacillota</taxon>
        <taxon>Bacilli</taxon>
        <taxon>Bacillales</taxon>
        <taxon>Bacillaceae</taxon>
        <taxon>Natronobacillus</taxon>
    </lineage>
</organism>
<protein>
    <submittedName>
        <fullName evidence="2">Spore coat protein GerQ</fullName>
    </submittedName>
</protein>
<feature type="compositionally biased region" description="Low complexity" evidence="1">
    <location>
        <begin position="61"/>
        <end position="78"/>
    </location>
</feature>
<keyword evidence="3" id="KW-1185">Reference proteome</keyword>
<dbReference type="AlphaFoldDB" id="A0A9J6RB43"/>
<dbReference type="PIRSF" id="PIRSF038931">
    <property type="entry name" value="GerQ"/>
    <property type="match status" value="1"/>
</dbReference>
<proteinExistence type="predicted"/>
<sequence>MSEENKQQRSASASAHGMQGMQGMYDMGMAQGMYQTPGYSPYYPSYASMQQPSFYPSYSYQTPTQAQPQQQPNGPQTPGMLPLEQSYVENILRLNRGKVATIYMTFDNNERWNAKIFRGRVEAAGRDHIIISDLETDKRYLLLTIYLDYISFDERIEYDLPFGQQQLPTASQR</sequence>
<keyword evidence="2" id="KW-0946">Virion</keyword>
<accession>A0A9J6RB43</accession>